<dbReference type="GO" id="GO:0036503">
    <property type="term" value="P:ERAD pathway"/>
    <property type="evidence" value="ECO:0007669"/>
    <property type="project" value="TreeGrafter"/>
</dbReference>
<dbReference type="InterPro" id="IPR051948">
    <property type="entry name" value="Hsp70_co-chaperone_J-domain"/>
</dbReference>
<dbReference type="CDD" id="cd06257">
    <property type="entry name" value="DnaJ"/>
    <property type="match status" value="1"/>
</dbReference>
<evidence type="ECO:0000313" key="5">
    <source>
        <dbReference type="EMBL" id="WFC99209.1"/>
    </source>
</evidence>
<dbReference type="SUPFAM" id="SSF46565">
    <property type="entry name" value="Chaperone J-domain"/>
    <property type="match status" value="1"/>
</dbReference>
<feature type="transmembrane region" description="Helical" evidence="3">
    <location>
        <begin position="27"/>
        <end position="46"/>
    </location>
</feature>
<dbReference type="Pfam" id="PF00226">
    <property type="entry name" value="DnaJ"/>
    <property type="match status" value="1"/>
</dbReference>
<dbReference type="SMART" id="SM00271">
    <property type="entry name" value="DnaJ"/>
    <property type="match status" value="1"/>
</dbReference>
<keyword evidence="6" id="KW-1185">Reference proteome</keyword>
<dbReference type="PROSITE" id="PS50076">
    <property type="entry name" value="DNAJ_2"/>
    <property type="match status" value="1"/>
</dbReference>
<dbReference type="PRINTS" id="PR00625">
    <property type="entry name" value="JDOMAIN"/>
</dbReference>
<evidence type="ECO:0000256" key="1">
    <source>
        <dbReference type="ARBA" id="ARBA00023186"/>
    </source>
</evidence>
<keyword evidence="3" id="KW-1133">Transmembrane helix</keyword>
<dbReference type="InterPro" id="IPR036869">
    <property type="entry name" value="J_dom_sf"/>
</dbReference>
<keyword evidence="1" id="KW-0143">Chaperone</keyword>
<reference evidence="5 6" key="1">
    <citation type="submission" date="2023-03" db="EMBL/GenBank/DDBJ databases">
        <title>Mating type loci evolution in Malassezia.</title>
        <authorList>
            <person name="Coelho M.A."/>
        </authorList>
    </citation>
    <scope>NUCLEOTIDE SEQUENCE [LARGE SCALE GENOMIC DNA]</scope>
    <source>
        <strain evidence="5 6">CBS 9725</strain>
    </source>
</reference>
<dbReference type="GO" id="GO:0051087">
    <property type="term" value="F:protein-folding chaperone binding"/>
    <property type="evidence" value="ECO:0007669"/>
    <property type="project" value="TreeGrafter"/>
</dbReference>
<protein>
    <recommendedName>
        <fullName evidence="4">J domain-containing protein</fullName>
    </recommendedName>
</protein>
<dbReference type="GO" id="GO:0051787">
    <property type="term" value="F:misfolded protein binding"/>
    <property type="evidence" value="ECO:0007669"/>
    <property type="project" value="TreeGrafter"/>
</dbReference>
<dbReference type="Proteomes" id="UP001219567">
    <property type="component" value="Chromosome 2"/>
</dbReference>
<sequence length="285" mass="32109">MAYSLPRPIRLKRPAPRSADAASHWHAARILIAFLYLAYCFAQSYMNMPNSLYSELRLGPHASEQEFKQQYRHFARIYHPDKTGHEHEGRFLRLQSAYAILSDPLQRFAYDRFGPDAVTWRNLSSMREFLVQGLGVLLATHFQLFLMQILAWLTRGLNSSGAGAGTHNFAPFLLVMEHCTSSLLKLLDSGSRSHFQFGTTKTSSMPSVPADQQLNSEIASLLQEEATTLHQAQRQIQLMAGAVLQLERKVSQDYSNVIENNGLSHTQQSPVVDSERPLPNAQAEP</sequence>
<dbReference type="InterPro" id="IPR001623">
    <property type="entry name" value="DnaJ_domain"/>
</dbReference>
<keyword evidence="3" id="KW-0472">Membrane</keyword>
<gene>
    <name evidence="5" type="ORF">MYAM1_001953</name>
</gene>
<dbReference type="AlphaFoldDB" id="A0AAJ6CGV2"/>
<evidence type="ECO:0000259" key="4">
    <source>
        <dbReference type="PROSITE" id="PS50076"/>
    </source>
</evidence>
<feature type="compositionally biased region" description="Polar residues" evidence="2">
    <location>
        <begin position="260"/>
        <end position="271"/>
    </location>
</feature>
<evidence type="ECO:0000313" key="6">
    <source>
        <dbReference type="Proteomes" id="UP001219567"/>
    </source>
</evidence>
<accession>A0AAJ6CGV2</accession>
<dbReference type="Gene3D" id="1.10.287.110">
    <property type="entry name" value="DnaJ domain"/>
    <property type="match status" value="1"/>
</dbReference>
<feature type="transmembrane region" description="Helical" evidence="3">
    <location>
        <begin position="129"/>
        <end position="153"/>
    </location>
</feature>
<organism evidence="5 6">
    <name type="scientific">Malassezia yamatoensis</name>
    <dbReference type="NCBI Taxonomy" id="253288"/>
    <lineage>
        <taxon>Eukaryota</taxon>
        <taxon>Fungi</taxon>
        <taxon>Dikarya</taxon>
        <taxon>Basidiomycota</taxon>
        <taxon>Ustilaginomycotina</taxon>
        <taxon>Malasseziomycetes</taxon>
        <taxon>Malasseziales</taxon>
        <taxon>Malasseziaceae</taxon>
        <taxon>Malassezia</taxon>
    </lineage>
</organism>
<evidence type="ECO:0000256" key="2">
    <source>
        <dbReference type="SAM" id="MobiDB-lite"/>
    </source>
</evidence>
<evidence type="ECO:0000256" key="3">
    <source>
        <dbReference type="SAM" id="Phobius"/>
    </source>
</evidence>
<proteinExistence type="predicted"/>
<name>A0AAJ6CGV2_9BASI</name>
<dbReference type="GO" id="GO:0005783">
    <property type="term" value="C:endoplasmic reticulum"/>
    <property type="evidence" value="ECO:0007669"/>
    <property type="project" value="TreeGrafter"/>
</dbReference>
<dbReference type="PANTHER" id="PTHR44360">
    <property type="entry name" value="DNAJ HOMOLOG SUBFAMILY B MEMBER 9"/>
    <property type="match status" value="1"/>
</dbReference>
<dbReference type="PANTHER" id="PTHR44360:SF1">
    <property type="entry name" value="DNAJ HOMOLOG SUBFAMILY B MEMBER 9"/>
    <property type="match status" value="1"/>
</dbReference>
<dbReference type="EMBL" id="CP119944">
    <property type="protein sequence ID" value="WFC99209.1"/>
    <property type="molecule type" value="Genomic_DNA"/>
</dbReference>
<keyword evidence="3" id="KW-0812">Transmembrane</keyword>
<feature type="domain" description="J" evidence="4">
    <location>
        <begin position="51"/>
        <end position="114"/>
    </location>
</feature>
<feature type="region of interest" description="Disordered" evidence="2">
    <location>
        <begin position="260"/>
        <end position="285"/>
    </location>
</feature>